<dbReference type="EMBL" id="AE015451">
    <property type="protein sequence ID" value="AMM02836.1"/>
    <property type="molecule type" value="Genomic_DNA"/>
</dbReference>
<dbReference type="BioCyc" id="PPUT160488:G1G01-2160-MONOMER"/>
<dbReference type="GeneID" id="301708168"/>
<dbReference type="Gene3D" id="2.180.10.10">
    <property type="entry name" value="RHS repeat-associated core"/>
    <property type="match status" value="1"/>
</dbReference>
<reference evidence="2 3" key="2">
    <citation type="journal article" date="2016" name="Environ. Microbiol.">
        <title>The revisited genome of Pseudomonas putida KT2440 enlightens its value as a robust metabolic chassis.</title>
        <authorList>
            <person name="Belda E."/>
            <person name="van Heck R.G."/>
            <person name="Lopez-Sanchez M.J."/>
            <person name="Cruveiller S."/>
            <person name="Barbe V."/>
            <person name="Fraser C."/>
            <person name="Klenk H.P."/>
            <person name="Petersen J."/>
            <person name="Morgat A."/>
            <person name="Nikel P.I."/>
            <person name="Vallenet D."/>
            <person name="Rouy Z."/>
            <person name="Sekowska A."/>
            <person name="Martins Dos Santos V.A."/>
            <person name="de Lorenzo V."/>
            <person name="Danchin A."/>
            <person name="Medigue C."/>
        </authorList>
    </citation>
    <scope>NUCLEOTIDE SEQUENCE [LARGE SCALE GENOMIC DNA]</scope>
    <source>
        <strain evidence="3">ATCC 47054 / DSM 6125 / CFBP 8728 / NCIMB 11950 / KT2440</strain>
    </source>
</reference>
<dbReference type="RefSeq" id="WP_051122543.1">
    <property type="nucleotide sequence ID" value="NC_002947.4"/>
</dbReference>
<evidence type="ECO:0008006" key="4">
    <source>
        <dbReference type="Google" id="ProtNLM"/>
    </source>
</evidence>
<keyword evidence="3" id="KW-1185">Reference proteome</keyword>
<dbReference type="KEGG" id="ppu:PP_5497"/>
<name>A0A140FW53_PSEPK</name>
<dbReference type="Proteomes" id="UP000000556">
    <property type="component" value="Chromosome"/>
</dbReference>
<dbReference type="InterPro" id="IPR022385">
    <property type="entry name" value="Rhs_assc_core"/>
</dbReference>
<dbReference type="NCBIfam" id="TIGR03696">
    <property type="entry name" value="Rhs_assc_core"/>
    <property type="match status" value="1"/>
</dbReference>
<organism evidence="2 3">
    <name type="scientific">Pseudomonas putida (strain ATCC 47054 / DSM 6125 / CFBP 8728 / NCIMB 11950 / KT2440)</name>
    <dbReference type="NCBI Taxonomy" id="160488"/>
    <lineage>
        <taxon>Bacteria</taxon>
        <taxon>Pseudomonadati</taxon>
        <taxon>Pseudomonadota</taxon>
        <taxon>Gammaproteobacteria</taxon>
        <taxon>Pseudomonadales</taxon>
        <taxon>Pseudomonadaceae</taxon>
        <taxon>Pseudomonas</taxon>
    </lineage>
</organism>
<sequence length="217" mass="23914">MATLAQVYTAYGYSKRPSKSTLLGFNGERLAVELTSYLLGNGYRAFSPALMRFLSADSFSPFGEGGVNSYAFCSNDPVNRQDPSGHGFERNALSRRPVRIKPVSVKKVQQLTTDQLVERYNTLGSQMVDSMISKSKRTHYALHEQQMLLISELASRQDKRSLKPLLSGPQGDASSATPMIDALLNPNDPFPPKPGPTEAVAEQPAQSASRLRKAEWF</sequence>
<accession>A0A140FW53</accession>
<protein>
    <recommendedName>
        <fullName evidence="4">RHS repeat-associated core domain-containing protein</fullName>
    </recommendedName>
</protein>
<gene>
    <name evidence="2" type="ordered locus">PP_5497</name>
</gene>
<proteinExistence type="predicted"/>
<dbReference type="AlphaFoldDB" id="A0A140FW53"/>
<evidence type="ECO:0000313" key="3">
    <source>
        <dbReference type="Proteomes" id="UP000000556"/>
    </source>
</evidence>
<feature type="region of interest" description="Disordered" evidence="1">
    <location>
        <begin position="162"/>
        <end position="217"/>
    </location>
</feature>
<evidence type="ECO:0000313" key="2">
    <source>
        <dbReference type="EMBL" id="AMM02836.1"/>
    </source>
</evidence>
<reference evidence="2 3" key="1">
    <citation type="journal article" date="2002" name="Environ. Microbiol.">
        <title>Complete genome sequence and comparative analysis of the metabolically versatile Pseudomonas putida KT2440.</title>
        <authorList>
            <person name="Nelson K.E."/>
            <person name="Weinel C."/>
            <person name="Paulsen I.T."/>
            <person name="Dodson R.J."/>
            <person name="Hilbert H."/>
            <person name="Martins dos Santos V.A."/>
            <person name="Fouts D.E."/>
            <person name="Gill S.R."/>
            <person name="Pop M."/>
            <person name="Holmes M."/>
            <person name="Brinkac L."/>
            <person name="Beanan M."/>
            <person name="DeBoy R.T."/>
            <person name="Daugherty S."/>
            <person name="Kolonay J."/>
            <person name="Madupu R."/>
            <person name="Nelson W."/>
            <person name="White O."/>
            <person name="Peterson J."/>
            <person name="Khouri H."/>
            <person name="Hance I."/>
            <person name="Chris Lee P."/>
            <person name="Holtzapple E."/>
            <person name="Scanlan D."/>
            <person name="Tran K."/>
            <person name="Moazzez A."/>
            <person name="Utterback T."/>
            <person name="Rizzo M."/>
            <person name="Lee K."/>
            <person name="Kosack D."/>
            <person name="Moestl D."/>
            <person name="Wedler H."/>
            <person name="Lauber J."/>
            <person name="Stjepandic D."/>
            <person name="Hoheisel J."/>
            <person name="Straetz M."/>
            <person name="Heim S."/>
            <person name="Kiewitz C."/>
            <person name="Eisen J.A."/>
            <person name="Timmis K.N."/>
            <person name="Dusterhoft A."/>
            <person name="Tummler B."/>
            <person name="Fraser C.M."/>
        </authorList>
    </citation>
    <scope>NUCLEOTIDE SEQUENCE [LARGE SCALE GENOMIC DNA]</scope>
    <source>
        <strain evidence="3">ATCC 47054 / DSM 6125 / CFBP 8728 / NCIMB 11950 / KT2440</strain>
    </source>
</reference>
<dbReference type="SUPFAM" id="SSF56399">
    <property type="entry name" value="ADP-ribosylation"/>
    <property type="match status" value="1"/>
</dbReference>
<evidence type="ECO:0000256" key="1">
    <source>
        <dbReference type="SAM" id="MobiDB-lite"/>
    </source>
</evidence>
<dbReference type="OrthoDB" id="6845590at2"/>